<organism evidence="3 4">
    <name type="scientific">Herpetosiphon gulosus</name>
    <dbReference type="NCBI Taxonomy" id="1973496"/>
    <lineage>
        <taxon>Bacteria</taxon>
        <taxon>Bacillati</taxon>
        <taxon>Chloroflexota</taxon>
        <taxon>Chloroflexia</taxon>
        <taxon>Herpetosiphonales</taxon>
        <taxon>Herpetosiphonaceae</taxon>
        <taxon>Herpetosiphon</taxon>
    </lineage>
</organism>
<evidence type="ECO:0000256" key="1">
    <source>
        <dbReference type="SAM" id="MobiDB-lite"/>
    </source>
</evidence>
<comment type="caution">
    <text evidence="3">The sequence shown here is derived from an EMBL/GenBank/DDBJ whole genome shotgun (WGS) entry which is preliminary data.</text>
</comment>
<evidence type="ECO:0000256" key="2">
    <source>
        <dbReference type="SAM" id="SignalP"/>
    </source>
</evidence>
<keyword evidence="2" id="KW-0732">Signal</keyword>
<evidence type="ECO:0008006" key="5">
    <source>
        <dbReference type="Google" id="ProtNLM"/>
    </source>
</evidence>
<name>A0ABP9WX41_9CHLR</name>
<reference evidence="3 4" key="1">
    <citation type="submission" date="2024-02" db="EMBL/GenBank/DDBJ databases">
        <title>Herpetosiphon gulosus NBRC 112829.</title>
        <authorList>
            <person name="Ichikawa N."/>
            <person name="Katano-Makiyama Y."/>
            <person name="Hidaka K."/>
        </authorList>
    </citation>
    <scope>NUCLEOTIDE SEQUENCE [LARGE SCALE GENOMIC DNA]</scope>
    <source>
        <strain evidence="3 4">NBRC 112829</strain>
    </source>
</reference>
<dbReference type="PROSITE" id="PS51257">
    <property type="entry name" value="PROKAR_LIPOPROTEIN"/>
    <property type="match status" value="1"/>
</dbReference>
<dbReference type="Proteomes" id="UP001428290">
    <property type="component" value="Unassembled WGS sequence"/>
</dbReference>
<feature type="compositionally biased region" description="Low complexity" evidence="1">
    <location>
        <begin position="39"/>
        <end position="67"/>
    </location>
</feature>
<accession>A0ABP9WX41</accession>
<gene>
    <name evidence="3" type="ORF">Hgul01_00603</name>
</gene>
<sequence>MKVFLRRGWLLALLVLAACANQVPAPTVGVTLQPEASPTQALAAASPTTSAATPAAASPTASESTPADTLPQPNAFDDQTTPVKLFRSLVNALNRGEYERAYSYWATPPGGIDQGGFSASFFGIDLVVGLVTAPTYNTSQTEARMAGIVLLGMSDGGARADTACYLATRADVNSPWQLSSSNSMPTTTNDVLGVLDQQARECGTPLEQLALTQQTTIPEVLFGYYAGLAQADQAKTAETWVEGTLPTVPDNLRQSNQLSVYVNVTPVETEAAAFLQTIILADTKAMWVGCYGASQQADTWRLNSGYLQASSPATVLIQTLTQGCDI</sequence>
<evidence type="ECO:0000313" key="3">
    <source>
        <dbReference type="EMBL" id="GAA5526823.1"/>
    </source>
</evidence>
<dbReference type="EMBL" id="BAABRU010000002">
    <property type="protein sequence ID" value="GAA5526823.1"/>
    <property type="molecule type" value="Genomic_DNA"/>
</dbReference>
<keyword evidence="4" id="KW-1185">Reference proteome</keyword>
<feature type="region of interest" description="Disordered" evidence="1">
    <location>
        <begin position="39"/>
        <end position="79"/>
    </location>
</feature>
<protein>
    <recommendedName>
        <fullName evidence="5">Chitosanase</fullName>
    </recommendedName>
</protein>
<feature type="signal peptide" evidence="2">
    <location>
        <begin position="1"/>
        <end position="25"/>
    </location>
</feature>
<evidence type="ECO:0000313" key="4">
    <source>
        <dbReference type="Proteomes" id="UP001428290"/>
    </source>
</evidence>
<proteinExistence type="predicted"/>
<dbReference type="RefSeq" id="WP_345720460.1">
    <property type="nucleotide sequence ID" value="NZ_BAABRU010000002.1"/>
</dbReference>
<feature type="chain" id="PRO_5047162833" description="Chitosanase" evidence="2">
    <location>
        <begin position="26"/>
        <end position="326"/>
    </location>
</feature>